<dbReference type="Proteomes" id="UP000252884">
    <property type="component" value="Unassembled WGS sequence"/>
</dbReference>
<gene>
    <name evidence="6" type="ORF">DES41_101312</name>
</gene>
<evidence type="ECO:0000259" key="5">
    <source>
        <dbReference type="PROSITE" id="PS51078"/>
    </source>
</evidence>
<reference evidence="6 7" key="1">
    <citation type="submission" date="2018-07" db="EMBL/GenBank/DDBJ databases">
        <title>Genomic Encyclopedia of Type Strains, Phase IV (KMG-IV): sequencing the most valuable type-strain genomes for metagenomic binning, comparative biology and taxonomic classification.</title>
        <authorList>
            <person name="Goeker M."/>
        </authorList>
    </citation>
    <scope>NUCLEOTIDE SEQUENCE [LARGE SCALE GENOMIC DNA]</scope>
    <source>
        <strain evidence="6 7">DSM 21634</strain>
    </source>
</reference>
<dbReference type="PROSITE" id="PS51077">
    <property type="entry name" value="HTH_ICLR"/>
    <property type="match status" value="1"/>
</dbReference>
<dbReference type="RefSeq" id="WP_114465284.1">
    <property type="nucleotide sequence ID" value="NZ_QPJK01000001.1"/>
</dbReference>
<comment type="caution">
    <text evidence="6">The sequence shown here is derived from an EMBL/GenBank/DDBJ whole genome shotgun (WGS) entry which is preliminary data.</text>
</comment>
<keyword evidence="2" id="KW-0238">DNA-binding</keyword>
<dbReference type="PROSITE" id="PS51078">
    <property type="entry name" value="ICLR_ED"/>
    <property type="match status" value="1"/>
</dbReference>
<evidence type="ECO:0000256" key="1">
    <source>
        <dbReference type="ARBA" id="ARBA00023015"/>
    </source>
</evidence>
<keyword evidence="1" id="KW-0805">Transcription regulation</keyword>
<dbReference type="InterPro" id="IPR029016">
    <property type="entry name" value="GAF-like_dom_sf"/>
</dbReference>
<dbReference type="InterPro" id="IPR050707">
    <property type="entry name" value="HTH_MetabolicPath_Reg"/>
</dbReference>
<dbReference type="EMBL" id="QPJK01000001">
    <property type="protein sequence ID" value="RCW75717.1"/>
    <property type="molecule type" value="Genomic_DNA"/>
</dbReference>
<dbReference type="InterPro" id="IPR005471">
    <property type="entry name" value="Tscrpt_reg_IclR_N"/>
</dbReference>
<dbReference type="InterPro" id="IPR036390">
    <property type="entry name" value="WH_DNA-bd_sf"/>
</dbReference>
<protein>
    <submittedName>
        <fullName evidence="6">IclR family transcriptional regulator</fullName>
    </submittedName>
</protein>
<dbReference type="GO" id="GO:0045892">
    <property type="term" value="P:negative regulation of DNA-templated transcription"/>
    <property type="evidence" value="ECO:0007669"/>
    <property type="project" value="TreeGrafter"/>
</dbReference>
<dbReference type="OrthoDB" id="13103at2"/>
<dbReference type="GO" id="GO:0003677">
    <property type="term" value="F:DNA binding"/>
    <property type="evidence" value="ECO:0007669"/>
    <property type="project" value="UniProtKB-KW"/>
</dbReference>
<name>A0A368YA64_9BURK</name>
<dbReference type="PANTHER" id="PTHR30136">
    <property type="entry name" value="HELIX-TURN-HELIX TRANSCRIPTIONAL REGULATOR, ICLR FAMILY"/>
    <property type="match status" value="1"/>
</dbReference>
<dbReference type="SUPFAM" id="SSF55781">
    <property type="entry name" value="GAF domain-like"/>
    <property type="match status" value="1"/>
</dbReference>
<accession>A0A368YA64</accession>
<dbReference type="Gene3D" id="1.10.10.10">
    <property type="entry name" value="Winged helix-like DNA-binding domain superfamily/Winged helix DNA-binding domain"/>
    <property type="match status" value="1"/>
</dbReference>
<evidence type="ECO:0000256" key="2">
    <source>
        <dbReference type="ARBA" id="ARBA00023125"/>
    </source>
</evidence>
<dbReference type="GO" id="GO:0003700">
    <property type="term" value="F:DNA-binding transcription factor activity"/>
    <property type="evidence" value="ECO:0007669"/>
    <property type="project" value="TreeGrafter"/>
</dbReference>
<proteinExistence type="predicted"/>
<evidence type="ECO:0000313" key="7">
    <source>
        <dbReference type="Proteomes" id="UP000252884"/>
    </source>
</evidence>
<dbReference type="AlphaFoldDB" id="A0A368YA64"/>
<sequence>MTTAPDLSPEPDDAALPAVAGTQAFGKFMRVLQLVADAEQPPNVAALMRATGFPRPTVHRIVAGLVAERMLVEDAATHGLALGPRLIQLAARSWGRSDLRLAAMDELKRLRDITGETVHLAVPNGRSMVFIEKLESPSAVRMSSRIGTSVPLHVTAVGKAYLAALPAAERAALLKGLPLPRHTGHTLTERGAFEAELAATAAAGWSTDREEHENGVYCFGAAVRGPDGRPVAAISVTTLVFRQKDDPAKAYVAPLLAACAAVAERIAEVPALAKADLL</sequence>
<dbReference type="SMART" id="SM00346">
    <property type="entry name" value="HTH_ICLR"/>
    <property type="match status" value="1"/>
</dbReference>
<dbReference type="InterPro" id="IPR014757">
    <property type="entry name" value="Tscrpt_reg_IclR_C"/>
</dbReference>
<keyword evidence="7" id="KW-1185">Reference proteome</keyword>
<evidence type="ECO:0000256" key="3">
    <source>
        <dbReference type="ARBA" id="ARBA00023163"/>
    </source>
</evidence>
<feature type="domain" description="IclR-ED" evidence="5">
    <location>
        <begin position="85"/>
        <end position="268"/>
    </location>
</feature>
<keyword evidence="3" id="KW-0804">Transcription</keyword>
<organism evidence="6 7">
    <name type="scientific">Pseudorhodoferax soli</name>
    <dbReference type="NCBI Taxonomy" id="545864"/>
    <lineage>
        <taxon>Bacteria</taxon>
        <taxon>Pseudomonadati</taxon>
        <taxon>Pseudomonadota</taxon>
        <taxon>Betaproteobacteria</taxon>
        <taxon>Burkholderiales</taxon>
        <taxon>Comamonadaceae</taxon>
    </lineage>
</organism>
<dbReference type="Gene3D" id="3.30.450.40">
    <property type="match status" value="1"/>
</dbReference>
<evidence type="ECO:0000259" key="4">
    <source>
        <dbReference type="PROSITE" id="PS51077"/>
    </source>
</evidence>
<dbReference type="Pfam" id="PF09339">
    <property type="entry name" value="HTH_IclR"/>
    <property type="match status" value="1"/>
</dbReference>
<dbReference type="PANTHER" id="PTHR30136:SF24">
    <property type="entry name" value="HTH-TYPE TRANSCRIPTIONAL REPRESSOR ALLR"/>
    <property type="match status" value="1"/>
</dbReference>
<evidence type="ECO:0000313" key="6">
    <source>
        <dbReference type="EMBL" id="RCW75717.1"/>
    </source>
</evidence>
<feature type="domain" description="HTH iclR-type" evidence="4">
    <location>
        <begin position="22"/>
        <end position="84"/>
    </location>
</feature>
<dbReference type="Pfam" id="PF01614">
    <property type="entry name" value="IclR_C"/>
    <property type="match status" value="1"/>
</dbReference>
<dbReference type="SUPFAM" id="SSF46785">
    <property type="entry name" value="Winged helix' DNA-binding domain"/>
    <property type="match status" value="1"/>
</dbReference>
<dbReference type="InterPro" id="IPR036388">
    <property type="entry name" value="WH-like_DNA-bd_sf"/>
</dbReference>